<feature type="signal peptide" evidence="1">
    <location>
        <begin position="1"/>
        <end position="22"/>
    </location>
</feature>
<evidence type="ECO:0000313" key="2">
    <source>
        <dbReference type="EMBL" id="NQX50871.1"/>
    </source>
</evidence>
<accession>A0A7D4XXF2</accession>
<dbReference type="EMBL" id="JABNND010000009">
    <property type="protein sequence ID" value="NQX50871.1"/>
    <property type="molecule type" value="Genomic_DNA"/>
</dbReference>
<evidence type="ECO:0000313" key="3">
    <source>
        <dbReference type="Proteomes" id="UP000551316"/>
    </source>
</evidence>
<dbReference type="Proteomes" id="UP000551316">
    <property type="component" value="Unassembled WGS sequence"/>
</dbReference>
<evidence type="ECO:0000256" key="1">
    <source>
        <dbReference type="SAM" id="SignalP"/>
    </source>
</evidence>
<proteinExistence type="predicted"/>
<evidence type="ECO:0008006" key="4">
    <source>
        <dbReference type="Google" id="ProtNLM"/>
    </source>
</evidence>
<keyword evidence="1" id="KW-0732">Signal</keyword>
<feature type="chain" id="PRO_5039452191" description="Sugar ABC transporter substrate-binding protein" evidence="1">
    <location>
        <begin position="23"/>
        <end position="193"/>
    </location>
</feature>
<dbReference type="PROSITE" id="PS51257">
    <property type="entry name" value="PROKAR_LIPOPROTEIN"/>
    <property type="match status" value="1"/>
</dbReference>
<gene>
    <name evidence="2" type="ORF">HNS28_05245</name>
</gene>
<name>A0A7D4XXF2_BIFLI</name>
<reference evidence="2 3" key="1">
    <citation type="submission" date="2020-05" db="EMBL/GenBank/DDBJ databases">
        <title>Draft Genome Sequence of Bifidobacterium longum subsp. Infantis BI-G201, a Commercialization Strain.</title>
        <authorList>
            <person name="Song J."/>
            <person name="Xu Y."/>
            <person name="Han D."/>
            <person name="Teng Q."/>
            <person name="Jiang D."/>
            <person name="Liu Q."/>
        </authorList>
    </citation>
    <scope>NUCLEOTIDE SEQUENCE [LARGE SCALE GENOMIC DNA]</scope>
    <source>
        <strain evidence="2 3">BI-G201</strain>
    </source>
</reference>
<dbReference type="Gene3D" id="3.40.50.2300">
    <property type="match status" value="1"/>
</dbReference>
<protein>
    <recommendedName>
        <fullName evidence="4">Sugar ABC transporter substrate-binding protein</fullName>
    </recommendedName>
</protein>
<dbReference type="RefSeq" id="WP_032745213.1">
    <property type="nucleotide sequence ID" value="NZ_CP054425.1"/>
</dbReference>
<organism evidence="2 3">
    <name type="scientific">Bifidobacterium longum subsp. infantis</name>
    <dbReference type="NCBI Taxonomy" id="1682"/>
    <lineage>
        <taxon>Bacteria</taxon>
        <taxon>Bacillati</taxon>
        <taxon>Actinomycetota</taxon>
        <taxon>Actinomycetes</taxon>
        <taxon>Bifidobacteriales</taxon>
        <taxon>Bifidobacteriaceae</taxon>
        <taxon>Bifidobacterium</taxon>
    </lineage>
</organism>
<comment type="caution">
    <text evidence="2">The sequence shown here is derived from an EMBL/GenBank/DDBJ whole genome shotgun (WGS) entry which is preliminary data.</text>
</comment>
<sequence length="193" mass="19622">MTRRILGLMACMAAVLSLGACAPAGSAVGDTQDALPQVAHDAVHAADATVGFVGSGDAAADRSVIDALCDDRLKVSYAAASDSPDAAAEGAAARRGVADFVARAVRVVVISGIDVTDANRGSWTETLTDARNAGVPVVLLNPVHAPDDELLYAATLRSADAADDGGTRMHVTDAVLAVVRDEPHGRTIDIVVP</sequence>
<dbReference type="AlphaFoldDB" id="A0A7D4XXF2"/>